<dbReference type="PANTHER" id="PTHR43380:SF1">
    <property type="entry name" value="2-OXOISOVALERATE DEHYDROGENASE SUBUNIT ALPHA, MITOCHONDRIAL"/>
    <property type="match status" value="1"/>
</dbReference>
<evidence type="ECO:0000256" key="1">
    <source>
        <dbReference type="ARBA" id="ARBA00001964"/>
    </source>
</evidence>
<evidence type="ECO:0000256" key="5">
    <source>
        <dbReference type="SAM" id="MobiDB-lite"/>
    </source>
</evidence>
<dbReference type="EMBL" id="AP022870">
    <property type="protein sequence ID" value="BCB75824.1"/>
    <property type="molecule type" value="Genomic_DNA"/>
</dbReference>
<feature type="domain" description="Dehydrogenase E1 component" evidence="6">
    <location>
        <begin position="2"/>
        <end position="106"/>
    </location>
</feature>
<dbReference type="InterPro" id="IPR050771">
    <property type="entry name" value="Alpha-ketoacid_DH_E1_comp"/>
</dbReference>
<comment type="function">
    <text evidence="4">The branched-chain alpha-keto dehydrogenase complex catalyzes the overall conversion of alpha-keto acids to acyl-CoA and CO(2). It contains multiple copies of three enzymatic components: branched-chain alpha-keto acid decarboxylase (E1), lipoamide acyltransferase (E2) and lipoamide dehydrogenase (E3).</text>
</comment>
<reference evidence="7 8" key="2">
    <citation type="submission" date="2020-03" db="EMBL/GenBank/DDBJ databases">
        <authorList>
            <person name="Ichikawa N."/>
            <person name="Kimura A."/>
            <person name="Kitahashi Y."/>
            <person name="Uohara A."/>
        </authorList>
    </citation>
    <scope>NUCLEOTIDE SEQUENCE [LARGE SCALE GENOMIC DNA]</scope>
    <source>
        <strain evidence="7 8">NBRC 107702</strain>
    </source>
</reference>
<comment type="catalytic activity">
    <reaction evidence="4">
        <text>N(6)-[(R)-lipoyl]-L-lysyl-[protein] + 3-methyl-2-oxobutanoate + H(+) = N(6)-[(R)-S(8)-2-methylpropanoyldihydrolipoyl]-L-lysyl-[protein] + CO2</text>
        <dbReference type="Rhea" id="RHEA:13457"/>
        <dbReference type="Rhea" id="RHEA-COMP:10474"/>
        <dbReference type="Rhea" id="RHEA-COMP:10497"/>
        <dbReference type="ChEBI" id="CHEBI:11851"/>
        <dbReference type="ChEBI" id="CHEBI:15378"/>
        <dbReference type="ChEBI" id="CHEBI:16526"/>
        <dbReference type="ChEBI" id="CHEBI:83099"/>
        <dbReference type="ChEBI" id="CHEBI:83142"/>
        <dbReference type="EC" id="1.2.4.4"/>
    </reaction>
</comment>
<dbReference type="Proteomes" id="UP000502508">
    <property type="component" value="Chromosome"/>
</dbReference>
<organism evidence="7 8">
    <name type="scientific">Phytohabitans flavus</name>
    <dbReference type="NCBI Taxonomy" id="1076124"/>
    <lineage>
        <taxon>Bacteria</taxon>
        <taxon>Bacillati</taxon>
        <taxon>Actinomycetota</taxon>
        <taxon>Actinomycetes</taxon>
        <taxon>Micromonosporales</taxon>
        <taxon>Micromonosporaceae</taxon>
    </lineage>
</organism>
<dbReference type="Pfam" id="PF00676">
    <property type="entry name" value="E1_dh"/>
    <property type="match status" value="1"/>
</dbReference>
<keyword evidence="8" id="KW-1185">Reference proteome</keyword>
<evidence type="ECO:0000256" key="4">
    <source>
        <dbReference type="RuleBase" id="RU365014"/>
    </source>
</evidence>
<dbReference type="PANTHER" id="PTHR43380">
    <property type="entry name" value="2-OXOISOVALERATE DEHYDROGENASE SUBUNIT ALPHA, MITOCHONDRIAL"/>
    <property type="match status" value="1"/>
</dbReference>
<evidence type="ECO:0000313" key="7">
    <source>
        <dbReference type="EMBL" id="BCB75824.1"/>
    </source>
</evidence>
<accession>A0A6F8XPR4</accession>
<protein>
    <recommendedName>
        <fullName evidence="4">2-oxoisovalerate dehydrogenase subunit alpha</fullName>
        <ecNumber evidence="4">1.2.4.4</ecNumber>
    </recommendedName>
    <alternativeName>
        <fullName evidence="4">Branched-chain alpha-keto acid dehydrogenase E1 component alpha chain</fullName>
    </alternativeName>
</protein>
<proteinExistence type="inferred from homology"/>
<evidence type="ECO:0000259" key="6">
    <source>
        <dbReference type="Pfam" id="PF00676"/>
    </source>
</evidence>
<dbReference type="GO" id="GO:0009083">
    <property type="term" value="P:branched-chain amino acid catabolic process"/>
    <property type="evidence" value="ECO:0007669"/>
    <property type="project" value="TreeGrafter"/>
</dbReference>
<comment type="similarity">
    <text evidence="4">Belongs to the BCKDHA family.</text>
</comment>
<dbReference type="KEGG" id="pfla:Pflav_022340"/>
<gene>
    <name evidence="7" type="ORF">Pflav_022340</name>
</gene>
<evidence type="ECO:0000313" key="8">
    <source>
        <dbReference type="Proteomes" id="UP000502508"/>
    </source>
</evidence>
<evidence type="ECO:0000256" key="3">
    <source>
        <dbReference type="ARBA" id="ARBA00023052"/>
    </source>
</evidence>
<dbReference type="EC" id="1.2.4.4" evidence="4"/>
<dbReference type="InterPro" id="IPR001017">
    <property type="entry name" value="DH_E1"/>
</dbReference>
<reference evidence="7 8" key="1">
    <citation type="submission" date="2020-03" db="EMBL/GenBank/DDBJ databases">
        <title>Whole genome shotgun sequence of Phytohabitans flavus NBRC 107702.</title>
        <authorList>
            <person name="Komaki H."/>
            <person name="Tamura T."/>
        </authorList>
    </citation>
    <scope>NUCLEOTIDE SEQUENCE [LARGE SCALE GENOMIC DNA]</scope>
    <source>
        <strain evidence="7 8">NBRC 107702</strain>
    </source>
</reference>
<keyword evidence="2 4" id="KW-0560">Oxidoreductase</keyword>
<keyword evidence="3 4" id="KW-0786">Thiamine pyrophosphate</keyword>
<dbReference type="Gene3D" id="3.40.50.970">
    <property type="match status" value="1"/>
</dbReference>
<comment type="cofactor">
    <cofactor evidence="1 4">
        <name>thiamine diphosphate</name>
        <dbReference type="ChEBI" id="CHEBI:58937"/>
    </cofactor>
</comment>
<dbReference type="InterPro" id="IPR029061">
    <property type="entry name" value="THDP-binding"/>
</dbReference>
<dbReference type="AlphaFoldDB" id="A0A6F8XPR4"/>
<name>A0A6F8XPR4_9ACTN</name>
<evidence type="ECO:0000256" key="2">
    <source>
        <dbReference type="ARBA" id="ARBA00023002"/>
    </source>
</evidence>
<dbReference type="SUPFAM" id="SSF52518">
    <property type="entry name" value="Thiamin diphosphate-binding fold (THDP-binding)"/>
    <property type="match status" value="1"/>
</dbReference>
<dbReference type="GO" id="GO:0003863">
    <property type="term" value="F:branched-chain 2-oxo acid dehydrogenase activity"/>
    <property type="evidence" value="ECO:0007669"/>
    <property type="project" value="UniProtKB-EC"/>
</dbReference>
<feature type="region of interest" description="Disordered" evidence="5">
    <location>
        <begin position="98"/>
        <end position="138"/>
    </location>
</feature>
<dbReference type="GO" id="GO:0000287">
    <property type="term" value="F:magnesium ion binding"/>
    <property type="evidence" value="ECO:0007669"/>
    <property type="project" value="UniProtKB-ARBA"/>
</dbReference>
<sequence length="138" mass="14360">MGLAFAAQAKGEDTVALAFVGDGATSEGDFHEALNFAAVFHLPVVFFVQNNQYAISVPVSRQTAAPSLAHKAVGYGMPGVLVDGNDVAAVLSVVGEAARRAREGRGRRSSRRRRTGSTPTPTPTTPPGTARTRRSPAG</sequence>